<accession>A0A932CPZ9</accession>
<evidence type="ECO:0000313" key="4">
    <source>
        <dbReference type="Proteomes" id="UP000769766"/>
    </source>
</evidence>
<feature type="region of interest" description="Disordered" evidence="1">
    <location>
        <begin position="1"/>
        <end position="40"/>
    </location>
</feature>
<dbReference type="Proteomes" id="UP000769766">
    <property type="component" value="Unassembled WGS sequence"/>
</dbReference>
<evidence type="ECO:0000256" key="1">
    <source>
        <dbReference type="SAM" id="MobiDB-lite"/>
    </source>
</evidence>
<evidence type="ECO:0000256" key="2">
    <source>
        <dbReference type="SAM" id="Phobius"/>
    </source>
</evidence>
<feature type="compositionally biased region" description="Basic and acidic residues" evidence="1">
    <location>
        <begin position="25"/>
        <end position="40"/>
    </location>
</feature>
<protein>
    <submittedName>
        <fullName evidence="3">Uncharacterized protein</fullName>
    </submittedName>
</protein>
<proteinExistence type="predicted"/>
<evidence type="ECO:0000313" key="3">
    <source>
        <dbReference type="EMBL" id="MBI2877011.1"/>
    </source>
</evidence>
<feature type="transmembrane region" description="Helical" evidence="2">
    <location>
        <begin position="95"/>
        <end position="114"/>
    </location>
</feature>
<dbReference type="AlphaFoldDB" id="A0A932CPZ9"/>
<keyword evidence="2" id="KW-1133">Transmembrane helix</keyword>
<gene>
    <name evidence="3" type="ORF">HYY20_09035</name>
</gene>
<name>A0A932CPZ9_UNCTE</name>
<keyword evidence="2" id="KW-0472">Membrane</keyword>
<feature type="compositionally biased region" description="Polar residues" evidence="1">
    <location>
        <begin position="1"/>
        <end position="12"/>
    </location>
</feature>
<reference evidence="3" key="1">
    <citation type="submission" date="2020-07" db="EMBL/GenBank/DDBJ databases">
        <title>Huge and variable diversity of episymbiotic CPR bacteria and DPANN archaea in groundwater ecosystems.</title>
        <authorList>
            <person name="He C.Y."/>
            <person name="Keren R."/>
            <person name="Whittaker M."/>
            <person name="Farag I.F."/>
            <person name="Doudna J."/>
            <person name="Cate J.H.D."/>
            <person name="Banfield J.F."/>
        </authorList>
    </citation>
    <scope>NUCLEOTIDE SEQUENCE</scope>
    <source>
        <strain evidence="3">NC_groundwater_672_Ag_B-0.1um_62_36</strain>
    </source>
</reference>
<dbReference type="EMBL" id="JACPRF010000272">
    <property type="protein sequence ID" value="MBI2877011.1"/>
    <property type="molecule type" value="Genomic_DNA"/>
</dbReference>
<organism evidence="3 4">
    <name type="scientific">Tectimicrobiota bacterium</name>
    <dbReference type="NCBI Taxonomy" id="2528274"/>
    <lineage>
        <taxon>Bacteria</taxon>
        <taxon>Pseudomonadati</taxon>
        <taxon>Nitrospinota/Tectimicrobiota group</taxon>
        <taxon>Candidatus Tectimicrobiota</taxon>
    </lineage>
</organism>
<sequence length="121" mass="13529">MCAEQASWSESLQDAEDMAAKSKGKKEEIEERPSRPLTDEERYFFEHSYKEPVESIARIEETAKFLVGATATTSGLFLAAFKLSLGSQTVSSPAWFVPFLCWAISILGLVLVLFPQEYRTG</sequence>
<comment type="caution">
    <text evidence="3">The sequence shown here is derived from an EMBL/GenBank/DDBJ whole genome shotgun (WGS) entry which is preliminary data.</text>
</comment>
<feature type="transmembrane region" description="Helical" evidence="2">
    <location>
        <begin position="65"/>
        <end position="83"/>
    </location>
</feature>
<keyword evidence="2" id="KW-0812">Transmembrane</keyword>